<evidence type="ECO:0000259" key="1">
    <source>
        <dbReference type="PROSITE" id="PS51352"/>
    </source>
</evidence>
<comment type="caution">
    <text evidence="2">The sequence shown here is derived from an EMBL/GenBank/DDBJ whole genome shotgun (WGS) entry which is preliminary data.</text>
</comment>
<dbReference type="Gene3D" id="3.40.30.10">
    <property type="entry name" value="Glutaredoxin"/>
    <property type="match status" value="1"/>
</dbReference>
<organism evidence="2 3">
    <name type="scientific">Modicisalibacter luteus</name>
    <dbReference type="NCBI Taxonomy" id="453962"/>
    <lineage>
        <taxon>Bacteria</taxon>
        <taxon>Pseudomonadati</taxon>
        <taxon>Pseudomonadota</taxon>
        <taxon>Gammaproteobacteria</taxon>
        <taxon>Oceanospirillales</taxon>
        <taxon>Halomonadaceae</taxon>
        <taxon>Modicisalibacter</taxon>
    </lineage>
</organism>
<dbReference type="EMBL" id="JBHRUH010000031">
    <property type="protein sequence ID" value="MFC3293620.1"/>
    <property type="molecule type" value="Genomic_DNA"/>
</dbReference>
<dbReference type="InterPro" id="IPR036249">
    <property type="entry name" value="Thioredoxin-like_sf"/>
</dbReference>
<feature type="domain" description="Thioredoxin" evidence="1">
    <location>
        <begin position="48"/>
        <end position="190"/>
    </location>
</feature>
<accession>A0ABV7M547</accession>
<evidence type="ECO:0000313" key="2">
    <source>
        <dbReference type="EMBL" id="MFC3293620.1"/>
    </source>
</evidence>
<dbReference type="PROSITE" id="PS51352">
    <property type="entry name" value="THIOREDOXIN_2"/>
    <property type="match status" value="1"/>
</dbReference>
<protein>
    <recommendedName>
        <fullName evidence="1">Thioredoxin domain-containing protein</fullName>
    </recommendedName>
</protein>
<keyword evidence="3" id="KW-1185">Reference proteome</keyword>
<reference evidence="3" key="1">
    <citation type="journal article" date="2019" name="Int. J. Syst. Evol. Microbiol.">
        <title>The Global Catalogue of Microorganisms (GCM) 10K type strain sequencing project: providing services to taxonomists for standard genome sequencing and annotation.</title>
        <authorList>
            <consortium name="The Broad Institute Genomics Platform"/>
            <consortium name="The Broad Institute Genome Sequencing Center for Infectious Disease"/>
            <person name="Wu L."/>
            <person name="Ma J."/>
        </authorList>
    </citation>
    <scope>NUCLEOTIDE SEQUENCE [LARGE SCALE GENOMIC DNA]</scope>
    <source>
        <strain evidence="3">KCTC 12847</strain>
    </source>
</reference>
<evidence type="ECO:0000313" key="3">
    <source>
        <dbReference type="Proteomes" id="UP001595640"/>
    </source>
</evidence>
<dbReference type="SUPFAM" id="SSF52833">
    <property type="entry name" value="Thioredoxin-like"/>
    <property type="match status" value="1"/>
</dbReference>
<dbReference type="InterPro" id="IPR013766">
    <property type="entry name" value="Thioredoxin_domain"/>
</dbReference>
<gene>
    <name evidence="2" type="ORF">ACFOEI_16310</name>
</gene>
<proteinExistence type="predicted"/>
<dbReference type="Proteomes" id="UP001595640">
    <property type="component" value="Unassembled WGS sequence"/>
</dbReference>
<dbReference type="RefSeq" id="WP_019017888.1">
    <property type="nucleotide sequence ID" value="NZ_BMXD01000001.1"/>
</dbReference>
<sequence>MSLIAIALTLAWFIIILLAVVLFALARQIGLLHERMPGVGAMVADNGPQAGDPIPFYEVEDWRSSERVVLGQIPKGTRGTLLLFVAEGCPLCKRIAPLAGTFSQQERLELVVVSDEEHSIARSLFSRLSGLPGRFINDSRVGRGMQVGKVPYAVLVGPEGTLQAKGLVNSREHLESLVIARDSGVKSLQDYLGNEATAPIDAVDATAGPKQSHA</sequence>
<name>A0ABV7M547_9GAMM</name>